<dbReference type="Proteomes" id="UP001642487">
    <property type="component" value="Chromosome 1"/>
</dbReference>
<protein>
    <recommendedName>
        <fullName evidence="4">Thionin-like protein 2</fullName>
    </recommendedName>
</protein>
<dbReference type="PANTHER" id="PTHR36312:SF1">
    <property type="entry name" value="OS01G0594500 PROTEIN"/>
    <property type="match status" value="1"/>
</dbReference>
<feature type="signal peptide" evidence="1">
    <location>
        <begin position="1"/>
        <end position="20"/>
    </location>
</feature>
<accession>A0ABP0XVA2</accession>
<dbReference type="PANTHER" id="PTHR36312">
    <property type="entry name" value="THIONIN-LIKE PROTEIN 1"/>
    <property type="match status" value="1"/>
</dbReference>
<sequence>MKSFVVLCLILSLIVGTGRAEDSGFSGVGKGGDSTVSGGIDCLVMCGLICLTGPVKCALCIGKCLIFPVFSAREGSNQGDNLSFCKLGCATSRCTKFLTNGHPDDQKMEGCVNSCSQTCSNPMY</sequence>
<reference evidence="2 3" key="1">
    <citation type="submission" date="2024-03" db="EMBL/GenBank/DDBJ databases">
        <authorList>
            <person name="Gkanogiannis A."/>
            <person name="Becerra Lopez-Lavalle L."/>
        </authorList>
    </citation>
    <scope>NUCLEOTIDE SEQUENCE [LARGE SCALE GENOMIC DNA]</scope>
</reference>
<feature type="chain" id="PRO_5047358872" description="Thionin-like protein 2" evidence="1">
    <location>
        <begin position="21"/>
        <end position="124"/>
    </location>
</feature>
<evidence type="ECO:0000256" key="1">
    <source>
        <dbReference type="SAM" id="SignalP"/>
    </source>
</evidence>
<evidence type="ECO:0000313" key="2">
    <source>
        <dbReference type="EMBL" id="CAK9310462.1"/>
    </source>
</evidence>
<keyword evidence="3" id="KW-1185">Reference proteome</keyword>
<proteinExistence type="predicted"/>
<dbReference type="InterPro" id="IPR038975">
    <property type="entry name" value="THNL"/>
</dbReference>
<gene>
    <name evidence="2" type="ORF">CITCOLO1_LOCUS2089</name>
</gene>
<keyword evidence="1" id="KW-0732">Signal</keyword>
<evidence type="ECO:0000313" key="3">
    <source>
        <dbReference type="Proteomes" id="UP001642487"/>
    </source>
</evidence>
<name>A0ABP0XVA2_9ROSI</name>
<evidence type="ECO:0008006" key="4">
    <source>
        <dbReference type="Google" id="ProtNLM"/>
    </source>
</evidence>
<dbReference type="EMBL" id="OZ021735">
    <property type="protein sequence ID" value="CAK9310462.1"/>
    <property type="molecule type" value="Genomic_DNA"/>
</dbReference>
<organism evidence="2 3">
    <name type="scientific">Citrullus colocynthis</name>
    <name type="common">colocynth</name>
    <dbReference type="NCBI Taxonomy" id="252529"/>
    <lineage>
        <taxon>Eukaryota</taxon>
        <taxon>Viridiplantae</taxon>
        <taxon>Streptophyta</taxon>
        <taxon>Embryophyta</taxon>
        <taxon>Tracheophyta</taxon>
        <taxon>Spermatophyta</taxon>
        <taxon>Magnoliopsida</taxon>
        <taxon>eudicotyledons</taxon>
        <taxon>Gunneridae</taxon>
        <taxon>Pentapetalae</taxon>
        <taxon>rosids</taxon>
        <taxon>fabids</taxon>
        <taxon>Cucurbitales</taxon>
        <taxon>Cucurbitaceae</taxon>
        <taxon>Benincaseae</taxon>
        <taxon>Citrullus</taxon>
    </lineage>
</organism>